<dbReference type="AlphaFoldDB" id="A0ABD3FRE6"/>
<organism evidence="3 4">
    <name type="scientific">Phytophthora oleae</name>
    <dbReference type="NCBI Taxonomy" id="2107226"/>
    <lineage>
        <taxon>Eukaryota</taxon>
        <taxon>Sar</taxon>
        <taxon>Stramenopiles</taxon>
        <taxon>Oomycota</taxon>
        <taxon>Peronosporomycetes</taxon>
        <taxon>Peronosporales</taxon>
        <taxon>Peronosporaceae</taxon>
        <taxon>Phytophthora</taxon>
    </lineage>
</organism>
<evidence type="ECO:0008006" key="5">
    <source>
        <dbReference type="Google" id="ProtNLM"/>
    </source>
</evidence>
<reference evidence="3 4" key="1">
    <citation type="submission" date="2024-09" db="EMBL/GenBank/DDBJ databases">
        <title>Genome sequencing and assembly of Phytophthora oleae, isolate VK10A, causative agent of rot of olive drupes.</title>
        <authorList>
            <person name="Conti Taguali S."/>
            <person name="Riolo M."/>
            <person name="La Spada F."/>
            <person name="Cacciola S.O."/>
            <person name="Dionisio G."/>
        </authorList>
    </citation>
    <scope>NUCLEOTIDE SEQUENCE [LARGE SCALE GENOMIC DNA]</scope>
    <source>
        <strain evidence="3 4">VK10A</strain>
    </source>
</reference>
<evidence type="ECO:0000256" key="1">
    <source>
        <dbReference type="SAM" id="Coils"/>
    </source>
</evidence>
<sequence>MEAEDVEVPVPVQVQEHEADGPQDDAVQQQFDALYMAKLLGKLRNNDKKPEAAAEELQDALRKLHALQQAFVTKQAKQNLLDRLAQVETLEALQKVAASRKAQVEAGYDQEKRELQKAVTEREDALRLLERLADEVQQEKRKVLEHERSRQAHEAEVAQLNEVWKAIQKKNAHRKAAVQVATGVMITDEEDCGRVLDLQTRSIQEMHQKQKQLEDEKIDISTQVKRAKRKIEDVSKQNDLRSKDAEVKQREQDYMTLQQMKKWYDHIRTIHESLSGLEITNVADDYLEVRVLKSRSVRLYCDPETTRLQRVQFLTPDVATADLVEVAVRDNNVQYFLCEYRERVREQLAL</sequence>
<gene>
    <name evidence="3" type="ORF">V7S43_006550</name>
</gene>
<dbReference type="Proteomes" id="UP001632037">
    <property type="component" value="Unassembled WGS sequence"/>
</dbReference>
<feature type="coiled-coil region" evidence="1">
    <location>
        <begin position="101"/>
        <end position="163"/>
    </location>
</feature>
<evidence type="ECO:0000256" key="2">
    <source>
        <dbReference type="SAM" id="MobiDB-lite"/>
    </source>
</evidence>
<comment type="caution">
    <text evidence="3">The sequence shown here is derived from an EMBL/GenBank/DDBJ whole genome shotgun (WGS) entry which is preliminary data.</text>
</comment>
<dbReference type="EMBL" id="JBIMZQ010000011">
    <property type="protein sequence ID" value="KAL3668467.1"/>
    <property type="molecule type" value="Genomic_DNA"/>
</dbReference>
<accession>A0ABD3FRE6</accession>
<proteinExistence type="predicted"/>
<keyword evidence="4" id="KW-1185">Reference proteome</keyword>
<evidence type="ECO:0000313" key="4">
    <source>
        <dbReference type="Proteomes" id="UP001632037"/>
    </source>
</evidence>
<name>A0ABD3FRE6_9STRA</name>
<keyword evidence="1" id="KW-0175">Coiled coil</keyword>
<feature type="coiled-coil region" evidence="1">
    <location>
        <begin position="196"/>
        <end position="230"/>
    </location>
</feature>
<evidence type="ECO:0000313" key="3">
    <source>
        <dbReference type="EMBL" id="KAL3668467.1"/>
    </source>
</evidence>
<protein>
    <recommendedName>
        <fullName evidence="5">Kinetochore protein SPC25</fullName>
    </recommendedName>
</protein>
<feature type="region of interest" description="Disordered" evidence="2">
    <location>
        <begin position="1"/>
        <end position="23"/>
    </location>
</feature>